<keyword evidence="2" id="KW-1185">Reference proteome</keyword>
<protein>
    <recommendedName>
        <fullName evidence="3">DNA-binding protein</fullName>
    </recommendedName>
</protein>
<sequence length="77" mass="9016">MAINEENNSVKKYGNKQEICEFFGVSLGTLSNDLTKMRRDPNFKDCILQPSHGRVYISIIGYERYLKFCSESLKKRY</sequence>
<organism evidence="1 2">
    <name type="scientific">Pseudolactococcus reticulitermitis</name>
    <dbReference type="NCBI Taxonomy" id="2025039"/>
    <lineage>
        <taxon>Bacteria</taxon>
        <taxon>Bacillati</taxon>
        <taxon>Bacillota</taxon>
        <taxon>Bacilli</taxon>
        <taxon>Lactobacillales</taxon>
        <taxon>Streptococcaceae</taxon>
        <taxon>Pseudolactococcus</taxon>
    </lineage>
</organism>
<dbReference type="AlphaFoldDB" id="A0A224XA64"/>
<evidence type="ECO:0008006" key="3">
    <source>
        <dbReference type="Google" id="ProtNLM"/>
    </source>
</evidence>
<gene>
    <name evidence="1" type="ORF">RsY01_422</name>
</gene>
<dbReference type="EMBL" id="BEDT01000001">
    <property type="protein sequence ID" value="GAX46842.1"/>
    <property type="molecule type" value="Genomic_DNA"/>
</dbReference>
<dbReference type="Proteomes" id="UP000218689">
    <property type="component" value="Unassembled WGS sequence"/>
</dbReference>
<evidence type="ECO:0000313" key="1">
    <source>
        <dbReference type="EMBL" id="GAX46842.1"/>
    </source>
</evidence>
<name>A0A224XA64_9LACT</name>
<reference evidence="2" key="1">
    <citation type="submission" date="2017-08" db="EMBL/GenBank/DDBJ databases">
        <title>Draft genome sequence of Lactococcus sp. strain Rs-Y01, isolated from the gut of the lower termite Reticulitermes speratus.</title>
        <authorList>
            <person name="Ohkuma M."/>
            <person name="Yuki M."/>
        </authorList>
    </citation>
    <scope>NUCLEOTIDE SEQUENCE [LARGE SCALE GENOMIC DNA]</scope>
    <source>
        <strain evidence="2">Rs-Y01</strain>
    </source>
</reference>
<proteinExistence type="predicted"/>
<dbReference type="RefSeq" id="WP_094783907.1">
    <property type="nucleotide sequence ID" value="NZ_BEDT01000001.1"/>
</dbReference>
<accession>A0A224XA64</accession>
<comment type="caution">
    <text evidence="1">The sequence shown here is derived from an EMBL/GenBank/DDBJ whole genome shotgun (WGS) entry which is preliminary data.</text>
</comment>
<evidence type="ECO:0000313" key="2">
    <source>
        <dbReference type="Proteomes" id="UP000218689"/>
    </source>
</evidence>